<name>A0ABW6AS69_9BACT</name>
<protein>
    <submittedName>
        <fullName evidence="3">Uncharacterized protein</fullName>
    </submittedName>
</protein>
<keyword evidence="2" id="KW-0472">Membrane</keyword>
<feature type="transmembrane region" description="Helical" evidence="2">
    <location>
        <begin position="110"/>
        <end position="132"/>
    </location>
</feature>
<dbReference type="EMBL" id="JBHUOM010000023">
    <property type="protein sequence ID" value="MFD2937070.1"/>
    <property type="molecule type" value="Genomic_DNA"/>
</dbReference>
<dbReference type="Proteomes" id="UP001597512">
    <property type="component" value="Unassembled WGS sequence"/>
</dbReference>
<feature type="coiled-coil region" evidence="1">
    <location>
        <begin position="144"/>
        <end position="171"/>
    </location>
</feature>
<gene>
    <name evidence="3" type="ORF">ACFS25_25035</name>
</gene>
<keyword evidence="1" id="KW-0175">Coiled coil</keyword>
<reference evidence="4" key="1">
    <citation type="journal article" date="2019" name="Int. J. Syst. Evol. Microbiol.">
        <title>The Global Catalogue of Microorganisms (GCM) 10K type strain sequencing project: providing services to taxonomists for standard genome sequencing and annotation.</title>
        <authorList>
            <consortium name="The Broad Institute Genomics Platform"/>
            <consortium name="The Broad Institute Genome Sequencing Center for Infectious Disease"/>
            <person name="Wu L."/>
            <person name="Ma J."/>
        </authorList>
    </citation>
    <scope>NUCLEOTIDE SEQUENCE [LARGE SCALE GENOMIC DNA]</scope>
    <source>
        <strain evidence="4">KCTC 52490</strain>
    </source>
</reference>
<evidence type="ECO:0000313" key="3">
    <source>
        <dbReference type="EMBL" id="MFD2937070.1"/>
    </source>
</evidence>
<evidence type="ECO:0000256" key="2">
    <source>
        <dbReference type="SAM" id="Phobius"/>
    </source>
</evidence>
<keyword evidence="2" id="KW-1133">Transmembrane helix</keyword>
<proteinExistence type="predicted"/>
<sequence>MHRRKLSATIQQKTLQVEEQLETIKQLVDAPIRRTESVRIPNQSWQLAHQAVIAQQESCARLEDQLRALKLATDEVKGGNRGANYGATIGIAIPLFLMASGYDMRKDKPLGVAFVVGWLAIMIGMGIVGYWVGKYVHESFISGNDQLNVELARIKQESSDLEKTIIAEQKKLAHLSQALNQLTQFTSETTTVIEETRVL</sequence>
<organism evidence="3 4">
    <name type="scientific">Spirosoma flavum</name>
    <dbReference type="NCBI Taxonomy" id="2048557"/>
    <lineage>
        <taxon>Bacteria</taxon>
        <taxon>Pseudomonadati</taxon>
        <taxon>Bacteroidota</taxon>
        <taxon>Cytophagia</taxon>
        <taxon>Cytophagales</taxon>
        <taxon>Cytophagaceae</taxon>
        <taxon>Spirosoma</taxon>
    </lineage>
</organism>
<dbReference type="RefSeq" id="WP_381506503.1">
    <property type="nucleotide sequence ID" value="NZ_JBHUOM010000023.1"/>
</dbReference>
<evidence type="ECO:0000313" key="4">
    <source>
        <dbReference type="Proteomes" id="UP001597512"/>
    </source>
</evidence>
<comment type="caution">
    <text evidence="3">The sequence shown here is derived from an EMBL/GenBank/DDBJ whole genome shotgun (WGS) entry which is preliminary data.</text>
</comment>
<feature type="transmembrane region" description="Helical" evidence="2">
    <location>
        <begin position="85"/>
        <end position="104"/>
    </location>
</feature>
<evidence type="ECO:0000256" key="1">
    <source>
        <dbReference type="SAM" id="Coils"/>
    </source>
</evidence>
<keyword evidence="4" id="KW-1185">Reference proteome</keyword>
<keyword evidence="2" id="KW-0812">Transmembrane</keyword>
<accession>A0ABW6AS69</accession>